<keyword evidence="2" id="KW-1185">Reference proteome</keyword>
<evidence type="ECO:0008006" key="3">
    <source>
        <dbReference type="Google" id="ProtNLM"/>
    </source>
</evidence>
<sequence>MSIPKLSIALILVFISGMASHAHIPIFERDLIKYKNKDADESKVMNAFISYGQSWRSQSQPIAGDNLIADDKQPLAFAPKAKNTTTLLPAISSPWVADQYGDLEALNWKNTVTGSPNNAAGNIGNISARSLVKLSKRDGYSPFQVVDFGMAYPAYTWQQLRPGTEQWQVLLNAINKIKAINESNGKAIRWLGVGWTHGVFSPADNFDYYVQLKEMVAAFDKLALNNGDGGTNKPLHYFTDMFAGVSDMVVQSPNTLRQLDFAIANSSRVHLVNPRYPYPIAAGDNVHHTGIGYAQYGEAEGLAKFHTLVEGKNWEPFRIVSGAAEGSKISLKVSAPMAGFGKPEIDISQIEQASQYGFHVKANGVEVPVKSVSFPNSTTITLDLPSLTSASSKFEVSYAWYGPGASFGTHVGVWGNIKRKGPPSVLFQGKTIDLWLCNYIGVIERAPKSSLS</sequence>
<dbReference type="EMBL" id="JBANDC010000008">
    <property type="protein sequence ID" value="MEM4988357.1"/>
    <property type="molecule type" value="Genomic_DNA"/>
</dbReference>
<evidence type="ECO:0000313" key="1">
    <source>
        <dbReference type="EMBL" id="MEM4988357.1"/>
    </source>
</evidence>
<name>A0ABU9PWN6_9BURK</name>
<protein>
    <recommendedName>
        <fullName evidence="3">Sialate O-acetylesterase domain-containing protein</fullName>
    </recommendedName>
</protein>
<reference evidence="1 2" key="1">
    <citation type="submission" date="2024-02" db="EMBL/GenBank/DDBJ databases">
        <title>Draft genome sequence of Collimonas sp. strain H4R21, an effective mineral-weathering bacterial strain isolated from the beech rhizosphere.</title>
        <authorList>
            <person name="Morin E."/>
            <person name="Uroz S."/>
            <person name="Leveau J.H.J."/>
            <person name="Kumar R."/>
            <person name="Rey M.W."/>
            <person name="Pham J."/>
        </authorList>
    </citation>
    <scope>NUCLEOTIDE SEQUENCE [LARGE SCALE GENOMIC DNA]</scope>
    <source>
        <strain evidence="1 2">H4R21</strain>
    </source>
</reference>
<organism evidence="1 2">
    <name type="scientific">Collimonas rhizosphaerae</name>
    <dbReference type="NCBI Taxonomy" id="3126357"/>
    <lineage>
        <taxon>Bacteria</taxon>
        <taxon>Pseudomonadati</taxon>
        <taxon>Pseudomonadota</taxon>
        <taxon>Betaproteobacteria</taxon>
        <taxon>Burkholderiales</taxon>
        <taxon>Oxalobacteraceae</taxon>
        <taxon>Collimonas</taxon>
    </lineage>
</organism>
<accession>A0ABU9PWN6</accession>
<dbReference type="RefSeq" id="WP_342829800.1">
    <property type="nucleotide sequence ID" value="NZ_JBANDC010000008.1"/>
</dbReference>
<proteinExistence type="predicted"/>
<dbReference type="Proteomes" id="UP001495910">
    <property type="component" value="Unassembled WGS sequence"/>
</dbReference>
<comment type="caution">
    <text evidence="1">The sequence shown here is derived from an EMBL/GenBank/DDBJ whole genome shotgun (WGS) entry which is preliminary data.</text>
</comment>
<gene>
    <name evidence="1" type="ORF">V8G57_13255</name>
</gene>
<evidence type="ECO:0000313" key="2">
    <source>
        <dbReference type="Proteomes" id="UP001495910"/>
    </source>
</evidence>